<dbReference type="Gene3D" id="2.30.29.30">
    <property type="entry name" value="Pleckstrin-homology domain (PH domain)/Phosphotyrosine-binding domain (PTB)"/>
    <property type="match status" value="1"/>
</dbReference>
<dbReference type="SMART" id="SM00325">
    <property type="entry name" value="RhoGEF"/>
    <property type="match status" value="1"/>
</dbReference>
<dbReference type="PROSITE" id="PS50003">
    <property type="entry name" value="PH_DOMAIN"/>
    <property type="match status" value="1"/>
</dbReference>
<feature type="compositionally biased region" description="Pro residues" evidence="1">
    <location>
        <begin position="832"/>
        <end position="843"/>
    </location>
</feature>
<feature type="domain" description="DH" evidence="3">
    <location>
        <begin position="165"/>
        <end position="363"/>
    </location>
</feature>
<dbReference type="AlphaFoldDB" id="A0AAD8ZA18"/>
<keyword evidence="5" id="KW-1185">Reference proteome</keyword>
<name>A0AAD8ZA18_9TELE</name>
<dbReference type="SUPFAM" id="SSF50729">
    <property type="entry name" value="PH domain-like"/>
    <property type="match status" value="1"/>
</dbReference>
<feature type="region of interest" description="Disordered" evidence="1">
    <location>
        <begin position="527"/>
        <end position="562"/>
    </location>
</feature>
<evidence type="ECO:0008006" key="6">
    <source>
        <dbReference type="Google" id="ProtNLM"/>
    </source>
</evidence>
<dbReference type="PANTHER" id="PTHR13217">
    <property type="entry name" value="PLECKSTRIN HOMOLOGY DOMAIN-CONTAINING FAMILY G MEMBER 7"/>
    <property type="match status" value="1"/>
</dbReference>
<proteinExistence type="predicted"/>
<accession>A0AAD8ZA18</accession>
<dbReference type="CDD" id="cd13244">
    <property type="entry name" value="PH_PLEKHG5_G6"/>
    <property type="match status" value="1"/>
</dbReference>
<feature type="compositionally biased region" description="Basic residues" evidence="1">
    <location>
        <begin position="44"/>
        <end position="65"/>
    </location>
</feature>
<evidence type="ECO:0000259" key="2">
    <source>
        <dbReference type="PROSITE" id="PS50003"/>
    </source>
</evidence>
<dbReference type="InterPro" id="IPR000219">
    <property type="entry name" value="DH_dom"/>
</dbReference>
<dbReference type="PROSITE" id="PS50010">
    <property type="entry name" value="DH_2"/>
    <property type="match status" value="1"/>
</dbReference>
<feature type="region of interest" description="Disordered" evidence="1">
    <location>
        <begin position="784"/>
        <end position="903"/>
    </location>
</feature>
<dbReference type="PANTHER" id="PTHR13217:SF10">
    <property type="entry name" value="PLECKSTRIN HOMOLOGY DOMAIN-CONTAINING FAMILY G MEMBER 6 ISOFORM X1"/>
    <property type="match status" value="1"/>
</dbReference>
<gene>
    <name evidence="4" type="ORF">P4O66_010354</name>
</gene>
<reference evidence="4" key="1">
    <citation type="submission" date="2023-03" db="EMBL/GenBank/DDBJ databases">
        <title>Electrophorus voltai genome.</title>
        <authorList>
            <person name="Bian C."/>
        </authorList>
    </citation>
    <scope>NUCLEOTIDE SEQUENCE</scope>
    <source>
        <strain evidence="4">CB-2022</strain>
        <tissue evidence="4">Muscle</tissue>
    </source>
</reference>
<feature type="compositionally biased region" description="Basic and acidic residues" evidence="1">
    <location>
        <begin position="793"/>
        <end position="809"/>
    </location>
</feature>
<dbReference type="GO" id="GO:0007266">
    <property type="term" value="P:Rho protein signal transduction"/>
    <property type="evidence" value="ECO:0007669"/>
    <property type="project" value="TreeGrafter"/>
</dbReference>
<feature type="compositionally biased region" description="Basic and acidic residues" evidence="1">
    <location>
        <begin position="858"/>
        <end position="875"/>
    </location>
</feature>
<feature type="domain" description="PH" evidence="2">
    <location>
        <begin position="418"/>
        <end position="518"/>
    </location>
</feature>
<dbReference type="InterPro" id="IPR011993">
    <property type="entry name" value="PH-like_dom_sf"/>
</dbReference>
<feature type="compositionally biased region" description="Low complexity" evidence="1">
    <location>
        <begin position="747"/>
        <end position="761"/>
    </location>
</feature>
<dbReference type="SUPFAM" id="SSF48065">
    <property type="entry name" value="DBL homology domain (DH-domain)"/>
    <property type="match status" value="1"/>
</dbReference>
<dbReference type="GO" id="GO:0005085">
    <property type="term" value="F:guanyl-nucleotide exchange factor activity"/>
    <property type="evidence" value="ECO:0007669"/>
    <property type="project" value="InterPro"/>
</dbReference>
<dbReference type="Gene3D" id="1.20.900.10">
    <property type="entry name" value="Dbl homology (DH) domain"/>
    <property type="match status" value="1"/>
</dbReference>
<feature type="compositionally biased region" description="Low complexity" evidence="1">
    <location>
        <begin position="543"/>
        <end position="554"/>
    </location>
</feature>
<dbReference type="GO" id="GO:0043542">
    <property type="term" value="P:endothelial cell migration"/>
    <property type="evidence" value="ECO:0007669"/>
    <property type="project" value="TreeGrafter"/>
</dbReference>
<dbReference type="InterPro" id="IPR040181">
    <property type="entry name" value="PKHG5/7"/>
</dbReference>
<dbReference type="Pfam" id="PF00621">
    <property type="entry name" value="RhoGEF"/>
    <property type="match status" value="1"/>
</dbReference>
<comment type="caution">
    <text evidence="4">The sequence shown here is derived from an EMBL/GenBank/DDBJ whole genome shotgun (WGS) entry which is preliminary data.</text>
</comment>
<evidence type="ECO:0000313" key="5">
    <source>
        <dbReference type="Proteomes" id="UP001239994"/>
    </source>
</evidence>
<dbReference type="InterPro" id="IPR001849">
    <property type="entry name" value="PH_domain"/>
</dbReference>
<dbReference type="GO" id="GO:0030139">
    <property type="term" value="C:endocytic vesicle"/>
    <property type="evidence" value="ECO:0007669"/>
    <property type="project" value="TreeGrafter"/>
</dbReference>
<dbReference type="InterPro" id="IPR035899">
    <property type="entry name" value="DBL_dom_sf"/>
</dbReference>
<evidence type="ECO:0000256" key="1">
    <source>
        <dbReference type="SAM" id="MobiDB-lite"/>
    </source>
</evidence>
<dbReference type="EMBL" id="JAROKS010000016">
    <property type="protein sequence ID" value="KAK1795171.1"/>
    <property type="molecule type" value="Genomic_DNA"/>
</dbReference>
<sequence length="996" mass="112437">MTQLPDKDNLNAQEMDAELENQKEAEKESDIDRNLAQVAETPKNHKRTANKQKYHTVGNQKKKQRQAVGFSTVSKGTNANAKTRGALVPATFIQGSSEKMSVLEERGGAAGGQDVMEVLKRTLETFPVPAELSWSWREDGRAEVLEPSWADIVCCSESMSKIQRHQQEAMWEFIHTEIIYINKLTIVTDLVLAALEYVHHRGFLHEVSSAQLFSNLPSILDAHRLFWQEVIYPILQGTRLTGQPFDPLKLEPGCLQVVDMCQFPERFSVYLDYCWEEEKNVEFTRNQLETNPHFHIFVLWVETHPQCRRMRLGDMQAKPHQRITKYPLLLKAILKTTQDPPTQHALQRMLSSVTQFLDSINDYLQFKDDKMDLFDLSQRIEGYELQGMGDEIDKHIQEFCHFDLTSPVRGSGPKAIRKLLLEEPLKVRGRKDSKLEVNVLLFTDVLLLTKAQKKTDKQKVVHPPLELERIHCAELKDGYSFVLVEVSDLGCPVSVYTVSAPSPEKCTVWVSAINQTQEDLKTLRKKDITKPQEPSDQVELEGSETLLSLSTQTTKDTEEQPDEITLSQVKAGLPYTGNQLEIEEIPQVGKKDQYLHTEPVQVNHFGIEMPNIPKKLNEEAAQESEEREVGKNENFEDSFIGLRNERQVTWTHRTLSPINSNDISQRDLESLQDSGHRQSGEENELLTNSGRFCRKLISPRLRKKRPINSQSCAPPQDSRMMAGETRLSKSITNMNSFSNSDSDGNHSISQSPNSSSTSQDSHLVLKLGSIKQNRVALWNERLSPETQTLSDPELPKETPHQNSLKEPKVKSHRSSSIPEVIYSGAHSLPLSVPEPSPSPPPRLDPQQYPSPLQGLLARAKERERGRGITKREGKPAGKSASSVPNVICAPSTPSPSTSEGEQEVEAEALEAFKPQLSSSSYRVKKRSMYDSEKERRNSFGLVTPVGASVDWSGWCFDDEEVLEFLGPDNERLAWVDKALSADEPQEAPGEGEYSEV</sequence>
<dbReference type="GO" id="GO:0005886">
    <property type="term" value="C:plasma membrane"/>
    <property type="evidence" value="ECO:0007669"/>
    <property type="project" value="TreeGrafter"/>
</dbReference>
<dbReference type="SMART" id="SM00233">
    <property type="entry name" value="PH"/>
    <property type="match status" value="1"/>
</dbReference>
<feature type="compositionally biased region" description="Basic and acidic residues" evidence="1">
    <location>
        <begin position="664"/>
        <end position="680"/>
    </location>
</feature>
<feature type="compositionally biased region" description="Polar residues" evidence="1">
    <location>
        <begin position="732"/>
        <end position="746"/>
    </location>
</feature>
<organism evidence="4 5">
    <name type="scientific">Electrophorus voltai</name>
    <dbReference type="NCBI Taxonomy" id="2609070"/>
    <lineage>
        <taxon>Eukaryota</taxon>
        <taxon>Metazoa</taxon>
        <taxon>Chordata</taxon>
        <taxon>Craniata</taxon>
        <taxon>Vertebrata</taxon>
        <taxon>Euteleostomi</taxon>
        <taxon>Actinopterygii</taxon>
        <taxon>Neopterygii</taxon>
        <taxon>Teleostei</taxon>
        <taxon>Ostariophysi</taxon>
        <taxon>Gymnotiformes</taxon>
        <taxon>Gymnotoidei</taxon>
        <taxon>Gymnotidae</taxon>
        <taxon>Electrophorus</taxon>
    </lineage>
</organism>
<feature type="region of interest" description="Disordered" evidence="1">
    <location>
        <begin position="657"/>
        <end position="686"/>
    </location>
</feature>
<evidence type="ECO:0000259" key="3">
    <source>
        <dbReference type="PROSITE" id="PS50010"/>
    </source>
</evidence>
<dbReference type="Proteomes" id="UP001239994">
    <property type="component" value="Unassembled WGS sequence"/>
</dbReference>
<feature type="region of interest" description="Disordered" evidence="1">
    <location>
        <begin position="732"/>
        <end position="761"/>
    </location>
</feature>
<feature type="compositionally biased region" description="Low complexity" evidence="1">
    <location>
        <begin position="890"/>
        <end position="899"/>
    </location>
</feature>
<feature type="compositionally biased region" description="Basic and acidic residues" evidence="1">
    <location>
        <begin position="20"/>
        <end position="33"/>
    </location>
</feature>
<protein>
    <recommendedName>
        <fullName evidence="6">DH domain-containing protein</fullName>
    </recommendedName>
</protein>
<dbReference type="CDD" id="cd00160">
    <property type="entry name" value="RhoGEF"/>
    <property type="match status" value="1"/>
</dbReference>
<evidence type="ECO:0000313" key="4">
    <source>
        <dbReference type="EMBL" id="KAK1795171.1"/>
    </source>
</evidence>
<feature type="region of interest" description="Disordered" evidence="1">
    <location>
        <begin position="1"/>
        <end position="76"/>
    </location>
</feature>
<dbReference type="GO" id="GO:0030424">
    <property type="term" value="C:axon"/>
    <property type="evidence" value="ECO:0007669"/>
    <property type="project" value="TreeGrafter"/>
</dbReference>